<dbReference type="Pfam" id="PF04464">
    <property type="entry name" value="Glyphos_transf"/>
    <property type="match status" value="1"/>
</dbReference>
<comment type="caution">
    <text evidence="7">The sequence shown here is derived from an EMBL/GenBank/DDBJ whole genome shotgun (WGS) entry which is preliminary data.</text>
</comment>
<evidence type="ECO:0000313" key="7">
    <source>
        <dbReference type="EMBL" id="MBC6680853.1"/>
    </source>
</evidence>
<gene>
    <name evidence="7" type="ORF">H9L42_13570</name>
</gene>
<protein>
    <submittedName>
        <fullName evidence="7">CDP-glycerol glycerophosphotransferase family protein</fullName>
    </submittedName>
</protein>
<evidence type="ECO:0000256" key="3">
    <source>
        <dbReference type="ARBA" id="ARBA00022475"/>
    </source>
</evidence>
<evidence type="ECO:0000256" key="2">
    <source>
        <dbReference type="ARBA" id="ARBA00010488"/>
    </source>
</evidence>
<keyword evidence="3" id="KW-1003">Cell membrane</keyword>
<dbReference type="InterPro" id="IPR043148">
    <property type="entry name" value="TagF_C"/>
</dbReference>
<dbReference type="GO" id="GO:0047355">
    <property type="term" value="F:CDP-glycerol glycerophosphotransferase activity"/>
    <property type="evidence" value="ECO:0007669"/>
    <property type="project" value="InterPro"/>
</dbReference>
<evidence type="ECO:0000256" key="4">
    <source>
        <dbReference type="ARBA" id="ARBA00022679"/>
    </source>
</evidence>
<dbReference type="GO" id="GO:0005886">
    <property type="term" value="C:plasma membrane"/>
    <property type="evidence" value="ECO:0007669"/>
    <property type="project" value="UniProtKB-SubCell"/>
</dbReference>
<proteinExistence type="inferred from homology"/>
<dbReference type="RefSeq" id="WP_187303951.1">
    <property type="nucleotide sequence ID" value="NZ_JACRYT010000020.1"/>
</dbReference>
<comment type="similarity">
    <text evidence="2">Belongs to the CDP-glycerol glycerophosphotransferase family.</text>
</comment>
<sequence length="359" mass="41434">MLRKLFHTIIESPKQNIISQIIRRIFHHIRNVDRNTILLLSSNMGSHSELYAIAKAMIDRKLPFKIYWAADSDLTSAILPKQIKKVSIGSYKFFRALAISHILVEDSFAVTSFKLPKKANQVLFQTWENSIYGSLQNSFYNSASHSLPVQKKATHQIDYCIIGSLFETEFFHSVLDTDIPMLAYGHARNDQFFVTDKRKIAQLHQKICSNADISPEHQILCYETSQPTTLSTQELQMLEYALKEKFSGNWSIILKKTDELPVYADAYLLEGSVRSLDYMISQHPCFFLKRDLGSIAPELDFFAETPFPVSSTISEVVEQIYRFDIVVYQKQIFSFFREYGIVEDGHASERLIEKFLEII</sequence>
<evidence type="ECO:0000313" key="8">
    <source>
        <dbReference type="Proteomes" id="UP000602647"/>
    </source>
</evidence>
<dbReference type="AlphaFoldDB" id="A0A923NKM8"/>
<dbReference type="EMBL" id="JACRYT010000020">
    <property type="protein sequence ID" value="MBC6680853.1"/>
    <property type="molecule type" value="Genomic_DNA"/>
</dbReference>
<evidence type="ECO:0000256" key="1">
    <source>
        <dbReference type="ARBA" id="ARBA00004202"/>
    </source>
</evidence>
<dbReference type="InterPro" id="IPR007554">
    <property type="entry name" value="Glycerophosphate_synth"/>
</dbReference>
<name>A0A923NKM8_9FIRM</name>
<dbReference type="GO" id="GO:0019350">
    <property type="term" value="P:teichoic acid biosynthetic process"/>
    <property type="evidence" value="ECO:0007669"/>
    <property type="project" value="UniProtKB-KW"/>
</dbReference>
<dbReference type="InterPro" id="IPR043149">
    <property type="entry name" value="TagF_N"/>
</dbReference>
<reference evidence="7" key="1">
    <citation type="submission" date="2020-08" db="EMBL/GenBank/DDBJ databases">
        <title>Genome public.</title>
        <authorList>
            <person name="Liu C."/>
            <person name="Sun Q."/>
        </authorList>
    </citation>
    <scope>NUCLEOTIDE SEQUENCE</scope>
    <source>
        <strain evidence="7">BX12</strain>
    </source>
</reference>
<dbReference type="Gene3D" id="3.40.50.11820">
    <property type="match status" value="1"/>
</dbReference>
<organism evidence="7 8">
    <name type="scientific">Zhenpiania hominis</name>
    <dbReference type="NCBI Taxonomy" id="2763644"/>
    <lineage>
        <taxon>Bacteria</taxon>
        <taxon>Bacillati</taxon>
        <taxon>Bacillota</taxon>
        <taxon>Clostridia</taxon>
        <taxon>Peptostreptococcales</taxon>
        <taxon>Anaerovoracaceae</taxon>
        <taxon>Zhenpiania</taxon>
    </lineage>
</organism>
<accession>A0A923NKM8</accession>
<dbReference type="Proteomes" id="UP000602647">
    <property type="component" value="Unassembled WGS sequence"/>
</dbReference>
<keyword evidence="6" id="KW-0472">Membrane</keyword>
<comment type="subcellular location">
    <subcellularLocation>
        <location evidence="1">Cell membrane</location>
        <topology evidence="1">Peripheral membrane protein</topology>
    </subcellularLocation>
</comment>
<evidence type="ECO:0000256" key="5">
    <source>
        <dbReference type="ARBA" id="ARBA00022944"/>
    </source>
</evidence>
<dbReference type="Gene3D" id="3.40.50.12580">
    <property type="match status" value="2"/>
</dbReference>
<evidence type="ECO:0000256" key="6">
    <source>
        <dbReference type="ARBA" id="ARBA00023136"/>
    </source>
</evidence>
<keyword evidence="8" id="KW-1185">Reference proteome</keyword>
<keyword evidence="5" id="KW-0777">Teichoic acid biosynthesis</keyword>
<keyword evidence="4" id="KW-0808">Transferase</keyword>